<accession>A0A9Q1FPA9</accession>
<reference evidence="1" key="1">
    <citation type="journal article" date="2023" name="Science">
        <title>Genome structures resolve the early diversification of teleost fishes.</title>
        <authorList>
            <person name="Parey E."/>
            <person name="Louis A."/>
            <person name="Montfort J."/>
            <person name="Bouchez O."/>
            <person name="Roques C."/>
            <person name="Iampietro C."/>
            <person name="Lluch J."/>
            <person name="Castinel A."/>
            <person name="Donnadieu C."/>
            <person name="Desvignes T."/>
            <person name="Floi Bucao C."/>
            <person name="Jouanno E."/>
            <person name="Wen M."/>
            <person name="Mejri S."/>
            <person name="Dirks R."/>
            <person name="Jansen H."/>
            <person name="Henkel C."/>
            <person name="Chen W.J."/>
            <person name="Zahm M."/>
            <person name="Cabau C."/>
            <person name="Klopp C."/>
            <person name="Thompson A.W."/>
            <person name="Robinson-Rechavi M."/>
            <person name="Braasch I."/>
            <person name="Lecointre G."/>
            <person name="Bobe J."/>
            <person name="Postlethwait J.H."/>
            <person name="Berthelot C."/>
            <person name="Roest Crollius H."/>
            <person name="Guiguen Y."/>
        </authorList>
    </citation>
    <scope>NUCLEOTIDE SEQUENCE</scope>
    <source>
        <strain evidence="1">WJC10195</strain>
    </source>
</reference>
<dbReference type="EMBL" id="JAINUF010000004">
    <property type="protein sequence ID" value="KAJ8363686.1"/>
    <property type="molecule type" value="Genomic_DNA"/>
</dbReference>
<name>A0A9Q1FPA9_SYNKA</name>
<protein>
    <submittedName>
        <fullName evidence="1">Uncharacterized protein</fullName>
    </submittedName>
</protein>
<keyword evidence="2" id="KW-1185">Reference proteome</keyword>
<evidence type="ECO:0000313" key="2">
    <source>
        <dbReference type="Proteomes" id="UP001152622"/>
    </source>
</evidence>
<dbReference type="Proteomes" id="UP001152622">
    <property type="component" value="Chromosome 4"/>
</dbReference>
<sequence length="226" mass="24313">MKPKWGELAVALKGTRGHFLFSFTLQTTLSSECLGGRCREGGVGREGVVSSQTRFHTSRNHNIVQYRDRLPVGGMASQPLPVADVHDHLLPPPCIVHWYPPSHGSTAEKRIPLGRVTDGLPIAPIVSRFPVGHFTGRFASDRAVSEVNFLLGTSEARLWTVLRAWFPCTPAQVSSVVGPVIGQLPVGSSPDQASSNCCKGSGYATVPCQRSAVRSEAERNSTEKGA</sequence>
<comment type="caution">
    <text evidence="1">The sequence shown here is derived from an EMBL/GenBank/DDBJ whole genome shotgun (WGS) entry which is preliminary data.</text>
</comment>
<gene>
    <name evidence="1" type="ORF">SKAU_G00125170</name>
</gene>
<dbReference type="AlphaFoldDB" id="A0A9Q1FPA9"/>
<proteinExistence type="predicted"/>
<evidence type="ECO:0000313" key="1">
    <source>
        <dbReference type="EMBL" id="KAJ8363686.1"/>
    </source>
</evidence>
<organism evidence="1 2">
    <name type="scientific">Synaphobranchus kaupii</name>
    <name type="common">Kaup's arrowtooth eel</name>
    <dbReference type="NCBI Taxonomy" id="118154"/>
    <lineage>
        <taxon>Eukaryota</taxon>
        <taxon>Metazoa</taxon>
        <taxon>Chordata</taxon>
        <taxon>Craniata</taxon>
        <taxon>Vertebrata</taxon>
        <taxon>Euteleostomi</taxon>
        <taxon>Actinopterygii</taxon>
        <taxon>Neopterygii</taxon>
        <taxon>Teleostei</taxon>
        <taxon>Anguilliformes</taxon>
        <taxon>Synaphobranchidae</taxon>
        <taxon>Synaphobranchus</taxon>
    </lineage>
</organism>